<dbReference type="InterPro" id="IPR056490">
    <property type="entry name" value="Rcc01698_C"/>
</dbReference>
<organism evidence="3 4">
    <name type="scientific">Stakelama sediminis</name>
    <dbReference type="NCBI Taxonomy" id="463200"/>
    <lineage>
        <taxon>Bacteria</taxon>
        <taxon>Pseudomonadati</taxon>
        <taxon>Pseudomonadota</taxon>
        <taxon>Alphaproteobacteria</taxon>
        <taxon>Sphingomonadales</taxon>
        <taxon>Sphingomonadaceae</taxon>
        <taxon>Stakelama</taxon>
    </lineage>
</organism>
<feature type="domain" description="Rcc01698-like C-terminal" evidence="2">
    <location>
        <begin position="481"/>
        <end position="576"/>
    </location>
</feature>
<dbReference type="Proteomes" id="UP000554342">
    <property type="component" value="Unassembled WGS sequence"/>
</dbReference>
<sequence length="724" mass="74545">MATLVLTVAGGLIGGPLGAAIGATLGRSFDSEVLFRPKGRQGPRLSDLSVQTSSYGSAIPALFGTLRVAGTVIWSTDLIETRGSAGGGKGQPKVTTYSYSASFAVLLSARTIQGIGRIWADGKLLRGAAGDFKSQLGAFRWVGGGEDQAVDPLIAASEGAAKTPAHRGCAYAVFEELELADFGNRIPSLTFEVIADAAAVDMGSVAETVSGGVVTGASGFLLDGFSAYGDDRRAVIEPLAEVAGCWFAPGTDGVTVQAGSGDAVTLADAGVHGEGKEARRGVREIASAASLPDRVTVRHYDPARDYQAGLQRAVRPDARGGKEQQVSLAAALSAVEAKQAAEAILMRADVGRETRRLAVGWANCATGPGARVRIAGESGSWRVTQWSLEAMVLTLTLSRIAPPPSMEAASSGQVSSAPDRVVGKTVLAAFELPLVSDMLLTMPRIGVAAAGEGAGWRSAALTLSEDGGTTWQAEGATALPAVIGTVVTPPGAGSAWIEDRFGMLEVDLAHAAMVLGQADRAALLAGANAALVGDELLQFGAAEQIAERRWRLSALWRGRRGTEDAIGGQVAGDPFILLDAEALRLLDIGSGRIGGVVKVAATGVADNGNGPEVSVAVTGRSLVPPSPVHLQADHPNDGGVQLSWVRRSRTGWTWRDGVDVPLGEATERYRVTLTGTDGTLRAAIETDTPALMIDSTMRGTGVLNVAVQQIGDNGLSLPAQITLG</sequence>
<accession>A0A840Z0I5</accession>
<dbReference type="EMBL" id="JACIJI010000005">
    <property type="protein sequence ID" value="MBB5719631.1"/>
    <property type="molecule type" value="Genomic_DNA"/>
</dbReference>
<evidence type="ECO:0000259" key="1">
    <source>
        <dbReference type="Pfam" id="PF13550"/>
    </source>
</evidence>
<evidence type="ECO:0000313" key="3">
    <source>
        <dbReference type="EMBL" id="MBB5719631.1"/>
    </source>
</evidence>
<dbReference type="Pfam" id="PF23666">
    <property type="entry name" value="Rcc01698_C"/>
    <property type="match status" value="1"/>
</dbReference>
<evidence type="ECO:0000313" key="4">
    <source>
        <dbReference type="Proteomes" id="UP000554342"/>
    </source>
</evidence>
<dbReference type="InterPro" id="IPR032876">
    <property type="entry name" value="J_dom"/>
</dbReference>
<dbReference type="Pfam" id="PF13550">
    <property type="entry name" value="Phage-tail_3"/>
    <property type="match status" value="1"/>
</dbReference>
<evidence type="ECO:0000259" key="2">
    <source>
        <dbReference type="Pfam" id="PF23666"/>
    </source>
</evidence>
<feature type="domain" description="Tip attachment protein J" evidence="1">
    <location>
        <begin position="233"/>
        <end position="386"/>
    </location>
</feature>
<dbReference type="RefSeq" id="WP_184004608.1">
    <property type="nucleotide sequence ID" value="NZ_BAABIF010000030.1"/>
</dbReference>
<dbReference type="AlphaFoldDB" id="A0A840Z0I5"/>
<proteinExistence type="predicted"/>
<gene>
    <name evidence="3" type="ORF">FHR23_002579</name>
</gene>
<protein>
    <recommendedName>
        <fullName evidence="5">Tip attachment protein J domain-containing protein</fullName>
    </recommendedName>
</protein>
<name>A0A840Z0I5_9SPHN</name>
<comment type="caution">
    <text evidence="3">The sequence shown here is derived from an EMBL/GenBank/DDBJ whole genome shotgun (WGS) entry which is preliminary data.</text>
</comment>
<keyword evidence="4" id="KW-1185">Reference proteome</keyword>
<reference evidence="3 4" key="1">
    <citation type="submission" date="2020-08" db="EMBL/GenBank/DDBJ databases">
        <title>Genomic Encyclopedia of Type Strains, Phase IV (KMG-IV): sequencing the most valuable type-strain genomes for metagenomic binning, comparative biology and taxonomic classification.</title>
        <authorList>
            <person name="Goeker M."/>
        </authorList>
    </citation>
    <scope>NUCLEOTIDE SEQUENCE [LARGE SCALE GENOMIC DNA]</scope>
    <source>
        <strain evidence="3 4">DSM 27203</strain>
    </source>
</reference>
<evidence type="ECO:0008006" key="5">
    <source>
        <dbReference type="Google" id="ProtNLM"/>
    </source>
</evidence>